<dbReference type="Proteomes" id="UP001213979">
    <property type="component" value="Unassembled WGS sequence"/>
</dbReference>
<keyword evidence="4" id="KW-1185">Reference proteome</keyword>
<evidence type="ECO:0000313" key="5">
    <source>
        <dbReference type="Proteomes" id="UP001339962"/>
    </source>
</evidence>
<organism evidence="3 5">
    <name type="scientific">Anoxybacteroides rupiense</name>
    <dbReference type="NCBI Taxonomy" id="311460"/>
    <lineage>
        <taxon>Bacteria</taxon>
        <taxon>Bacillati</taxon>
        <taxon>Bacillota</taxon>
        <taxon>Bacilli</taxon>
        <taxon>Bacillales</taxon>
        <taxon>Anoxybacillaceae</taxon>
        <taxon>Anoxybacteroides</taxon>
    </lineage>
</organism>
<feature type="transmembrane region" description="Helical" evidence="1">
    <location>
        <begin position="12"/>
        <end position="31"/>
    </location>
</feature>
<dbReference type="EMBL" id="JAQOTG010000003">
    <property type="protein sequence ID" value="MDE8563337.1"/>
    <property type="molecule type" value="Genomic_DNA"/>
</dbReference>
<keyword evidence="1" id="KW-1133">Transmembrane helix</keyword>
<feature type="transmembrane region" description="Helical" evidence="1">
    <location>
        <begin position="37"/>
        <end position="56"/>
    </location>
</feature>
<reference evidence="2 4" key="1">
    <citation type="submission" date="2023-01" db="EMBL/GenBank/DDBJ databases">
        <title>Genome-based reclassification of Anoxybacillus geothermalis as a later heterotypic synonym of Anoxybacillus rupiensis.</title>
        <authorList>
            <person name="Inan Bektas K."/>
            <person name="Canakci S."/>
            <person name="Belduz A.A."/>
            <person name="Guler H.H."/>
        </authorList>
    </citation>
    <scope>NUCLEOTIDE SEQUENCE [LARGE SCALE GENOMIC DNA]</scope>
    <source>
        <strain evidence="2 4">DSM 17127</strain>
    </source>
</reference>
<dbReference type="AlphaFoldDB" id="A0ABD5IXR5"/>
<reference evidence="3 5" key="2">
    <citation type="submission" date="2023-03" db="EMBL/GenBank/DDBJ databases">
        <title>Bacillus Genome Sequencing.</title>
        <authorList>
            <person name="Dunlap C."/>
        </authorList>
    </citation>
    <scope>NUCLEOTIDE SEQUENCE [LARGE SCALE GENOMIC DNA]</scope>
    <source>
        <strain evidence="3 5">NRS-38</strain>
    </source>
</reference>
<dbReference type="Proteomes" id="UP001339962">
    <property type="component" value="Unassembled WGS sequence"/>
</dbReference>
<evidence type="ECO:0000313" key="2">
    <source>
        <dbReference type="EMBL" id="MDE8563337.1"/>
    </source>
</evidence>
<evidence type="ECO:0000256" key="1">
    <source>
        <dbReference type="SAM" id="Phobius"/>
    </source>
</evidence>
<keyword evidence="1" id="KW-0472">Membrane</keyword>
<evidence type="ECO:0000313" key="3">
    <source>
        <dbReference type="EMBL" id="MED5053145.1"/>
    </source>
</evidence>
<sequence length="72" mass="8484">MKPDVKEKIKNWLLVIMISALVGSFLLFFLGYYRTGLAVGAVFMFLSLFLGQWYSAKRVDDLYHSEYKRNKR</sequence>
<proteinExistence type="predicted"/>
<name>A0ABD5IXR5_9BACL</name>
<dbReference type="RefSeq" id="WP_044741756.1">
    <property type="nucleotide sequence ID" value="NZ_JACIDF010000005.1"/>
</dbReference>
<gene>
    <name evidence="3" type="ORF">P9850_15195</name>
    <name evidence="2" type="ORF">PNH38_05475</name>
</gene>
<evidence type="ECO:0000313" key="4">
    <source>
        <dbReference type="Proteomes" id="UP001213979"/>
    </source>
</evidence>
<comment type="caution">
    <text evidence="3">The sequence shown here is derived from an EMBL/GenBank/DDBJ whole genome shotgun (WGS) entry which is preliminary data.</text>
</comment>
<dbReference type="EMBL" id="JARTLI010000039">
    <property type="protein sequence ID" value="MED5053145.1"/>
    <property type="molecule type" value="Genomic_DNA"/>
</dbReference>
<protein>
    <submittedName>
        <fullName evidence="3">Uncharacterized protein</fullName>
    </submittedName>
</protein>
<keyword evidence="1" id="KW-0812">Transmembrane</keyword>
<accession>A0ABD5IXR5</accession>